<comment type="caution">
    <text evidence="2">The sequence shown here is derived from an EMBL/GenBank/DDBJ whole genome shotgun (WGS) entry which is preliminary data.</text>
</comment>
<reference evidence="2 3" key="1">
    <citation type="submission" date="2024-06" db="EMBL/GenBank/DDBJ databases">
        <title>Genomic Encyclopedia of Type Strains, Phase IV (KMG-IV): sequencing the most valuable type-strain genomes for metagenomic binning, comparative biology and taxonomic classification.</title>
        <authorList>
            <person name="Goeker M."/>
        </authorList>
    </citation>
    <scope>NUCLEOTIDE SEQUENCE [LARGE SCALE GENOMIC DNA]</scope>
    <source>
        <strain evidence="2 3">DSM 29846</strain>
    </source>
</reference>
<evidence type="ECO:0000256" key="1">
    <source>
        <dbReference type="SAM" id="MobiDB-lite"/>
    </source>
</evidence>
<accession>A0ABV2HT81</accession>
<dbReference type="EMBL" id="JBEPLM010000005">
    <property type="protein sequence ID" value="MET3593817.1"/>
    <property type="molecule type" value="Genomic_DNA"/>
</dbReference>
<organism evidence="2 3">
    <name type="scientific">Mesorhizobium shonense</name>
    <dbReference type="NCBI Taxonomy" id="1209948"/>
    <lineage>
        <taxon>Bacteria</taxon>
        <taxon>Pseudomonadati</taxon>
        <taxon>Pseudomonadota</taxon>
        <taxon>Alphaproteobacteria</taxon>
        <taxon>Hyphomicrobiales</taxon>
        <taxon>Phyllobacteriaceae</taxon>
        <taxon>Mesorhizobium</taxon>
    </lineage>
</organism>
<proteinExistence type="predicted"/>
<evidence type="ECO:0000313" key="3">
    <source>
        <dbReference type="Proteomes" id="UP001549036"/>
    </source>
</evidence>
<name>A0ABV2HT81_9HYPH</name>
<keyword evidence="3" id="KW-1185">Reference proteome</keyword>
<sequence length="54" mass="5727">MAGRPEGGASRQTSGKESFDPQETQSRESLAAFYSTKTFTLAARPAASMTVSVE</sequence>
<protein>
    <submittedName>
        <fullName evidence="2">Uncharacterized protein</fullName>
    </submittedName>
</protein>
<evidence type="ECO:0000313" key="2">
    <source>
        <dbReference type="EMBL" id="MET3593817.1"/>
    </source>
</evidence>
<dbReference type="Proteomes" id="UP001549036">
    <property type="component" value="Unassembled WGS sequence"/>
</dbReference>
<feature type="compositionally biased region" description="Polar residues" evidence="1">
    <location>
        <begin position="10"/>
        <end position="28"/>
    </location>
</feature>
<gene>
    <name evidence="2" type="ORF">ABID26_003219</name>
</gene>
<feature type="region of interest" description="Disordered" evidence="1">
    <location>
        <begin position="1"/>
        <end position="29"/>
    </location>
</feature>